<keyword evidence="2" id="KW-1185">Reference proteome</keyword>
<evidence type="ECO:0000313" key="1">
    <source>
        <dbReference type="EMBL" id="GFS71089.1"/>
    </source>
</evidence>
<organism evidence="1 2">
    <name type="scientific">Nephila pilipes</name>
    <name type="common">Giant wood spider</name>
    <name type="synonym">Nephila maculata</name>
    <dbReference type="NCBI Taxonomy" id="299642"/>
    <lineage>
        <taxon>Eukaryota</taxon>
        <taxon>Metazoa</taxon>
        <taxon>Ecdysozoa</taxon>
        <taxon>Arthropoda</taxon>
        <taxon>Chelicerata</taxon>
        <taxon>Arachnida</taxon>
        <taxon>Araneae</taxon>
        <taxon>Araneomorphae</taxon>
        <taxon>Entelegynae</taxon>
        <taxon>Araneoidea</taxon>
        <taxon>Nephilidae</taxon>
        <taxon>Nephila</taxon>
    </lineage>
</organism>
<dbReference type="Proteomes" id="UP000887013">
    <property type="component" value="Unassembled WGS sequence"/>
</dbReference>
<dbReference type="AlphaFoldDB" id="A0A8X6T1B8"/>
<sequence>MHKEIADQAQEIISEEVLVDRQPFVFQLTTMTEIAEEVLEVFMLANGREDFMGVPSSDQRILVTRTDDCKQIAN</sequence>
<comment type="caution">
    <text evidence="1">The sequence shown here is derived from an EMBL/GenBank/DDBJ whole genome shotgun (WGS) entry which is preliminary data.</text>
</comment>
<reference evidence="1" key="1">
    <citation type="submission" date="2020-08" db="EMBL/GenBank/DDBJ databases">
        <title>Multicomponent nature underlies the extraordinary mechanical properties of spider dragline silk.</title>
        <authorList>
            <person name="Kono N."/>
            <person name="Nakamura H."/>
            <person name="Mori M."/>
            <person name="Yoshida Y."/>
            <person name="Ohtoshi R."/>
            <person name="Malay A.D."/>
            <person name="Moran D.A.P."/>
            <person name="Tomita M."/>
            <person name="Numata K."/>
            <person name="Arakawa K."/>
        </authorList>
    </citation>
    <scope>NUCLEOTIDE SEQUENCE</scope>
</reference>
<dbReference type="EMBL" id="BMAW01000852">
    <property type="protein sequence ID" value="GFS71089.1"/>
    <property type="molecule type" value="Genomic_DNA"/>
</dbReference>
<evidence type="ECO:0000313" key="2">
    <source>
        <dbReference type="Proteomes" id="UP000887013"/>
    </source>
</evidence>
<name>A0A8X6T1B8_NEPPI</name>
<protein>
    <submittedName>
        <fullName evidence="1">Uncharacterized protein</fullName>
    </submittedName>
</protein>
<accession>A0A8X6T1B8</accession>
<proteinExistence type="predicted"/>
<gene>
    <name evidence="1" type="ORF">NPIL_144081</name>
</gene>